<dbReference type="EMBL" id="JASKHM010000022">
    <property type="protein sequence ID" value="MEQ4486465.1"/>
    <property type="molecule type" value="Genomic_DNA"/>
</dbReference>
<dbReference type="SUPFAM" id="SSF102588">
    <property type="entry name" value="LmbE-like"/>
    <property type="match status" value="1"/>
</dbReference>
<dbReference type="Pfam" id="PF02585">
    <property type="entry name" value="PIG-L"/>
    <property type="match status" value="1"/>
</dbReference>
<keyword evidence="2" id="KW-1185">Reference proteome</keyword>
<dbReference type="PANTHER" id="PTHR12993">
    <property type="entry name" value="N-ACETYLGLUCOSAMINYL-PHOSPHATIDYLINOSITOL DE-N-ACETYLASE-RELATED"/>
    <property type="match status" value="1"/>
</dbReference>
<name>A0ABV1L288_9BACL</name>
<dbReference type="Proteomes" id="UP001493487">
    <property type="component" value="Unassembled WGS sequence"/>
</dbReference>
<comment type="caution">
    <text evidence="1">The sequence shown here is derived from an EMBL/GenBank/DDBJ whole genome shotgun (WGS) entry which is preliminary data.</text>
</comment>
<gene>
    <name evidence="1" type="ORF">QJS35_29245</name>
</gene>
<dbReference type="PANTHER" id="PTHR12993:SF30">
    <property type="entry name" value="N-ACETYL-ALPHA-D-GLUCOSAMINYL L-MALATE DEACETYLASE 1"/>
    <property type="match status" value="1"/>
</dbReference>
<sequence>MRVLAIGAHPDDVEALCGGTLAKCAARGDEVTIMIATNGNVGSPTLSREEIAEIRKKEAEASAALIGADLIWLGFDDEFLFHDRSTRLAFINAIRRANPDFMFVHGPNDYHPDHRICGEIAIDCRIPVTVPLIETEYPPMEKIPHVFIMDNIGSIGFEPEVYVDITETIETRGQMLKCHASQDIWLKHVYGMDYIEFLARPAAMRGMAIGVKYAEVFRSLPMYPVSGGPHLLP</sequence>
<accession>A0ABV1L288</accession>
<dbReference type="RefSeq" id="WP_232184484.1">
    <property type="nucleotide sequence ID" value="NZ_JAIOAP010000003.1"/>
</dbReference>
<evidence type="ECO:0000313" key="2">
    <source>
        <dbReference type="Proteomes" id="UP001493487"/>
    </source>
</evidence>
<organism evidence="1 2">
    <name type="scientific">Cohnella silvisoli</name>
    <dbReference type="NCBI Taxonomy" id="2873699"/>
    <lineage>
        <taxon>Bacteria</taxon>
        <taxon>Bacillati</taxon>
        <taxon>Bacillota</taxon>
        <taxon>Bacilli</taxon>
        <taxon>Bacillales</taxon>
        <taxon>Paenibacillaceae</taxon>
        <taxon>Cohnella</taxon>
    </lineage>
</organism>
<proteinExistence type="predicted"/>
<dbReference type="Gene3D" id="3.40.50.10320">
    <property type="entry name" value="LmbE-like"/>
    <property type="match status" value="1"/>
</dbReference>
<reference evidence="1 2" key="1">
    <citation type="journal article" date="2023" name="Genome Announc.">
        <title>Pan-Genome Analyses of the Genus Cohnella and Proposal of the Novel Species Cohnella silvisoli sp. nov., Isolated from Forest Soil.</title>
        <authorList>
            <person name="Wang C."/>
            <person name="Mao L."/>
            <person name="Bao G."/>
            <person name="Zhu H."/>
        </authorList>
    </citation>
    <scope>NUCLEOTIDE SEQUENCE [LARGE SCALE GENOMIC DNA]</scope>
    <source>
        <strain evidence="1 2">NL03-T5-1</strain>
    </source>
</reference>
<protein>
    <submittedName>
        <fullName evidence="1">PIG-L deacetylase family protein</fullName>
    </submittedName>
</protein>
<evidence type="ECO:0000313" key="1">
    <source>
        <dbReference type="EMBL" id="MEQ4486465.1"/>
    </source>
</evidence>
<dbReference type="InterPro" id="IPR024078">
    <property type="entry name" value="LmbE-like_dom_sf"/>
</dbReference>
<dbReference type="InterPro" id="IPR003737">
    <property type="entry name" value="GlcNAc_PI_deacetylase-related"/>
</dbReference>